<dbReference type="Proteomes" id="UP000817854">
    <property type="component" value="Unassembled WGS sequence"/>
</dbReference>
<dbReference type="PANTHER" id="PTHR45947:SF14">
    <property type="entry name" value="SLL1723 PROTEIN"/>
    <property type="match status" value="1"/>
</dbReference>
<proteinExistence type="predicted"/>
<dbReference type="InterPro" id="IPR050194">
    <property type="entry name" value="Glycosyltransferase_grp1"/>
</dbReference>
<name>A0ABX0IQQ8_9FLAO</name>
<dbReference type="PANTHER" id="PTHR45947">
    <property type="entry name" value="SULFOQUINOVOSYL TRANSFERASE SQD2"/>
    <property type="match status" value="1"/>
</dbReference>
<dbReference type="InterPro" id="IPR001296">
    <property type="entry name" value="Glyco_trans_1"/>
</dbReference>
<sequence length="387" mass="44364">MKIGLVLPSVPAYSETFFTSKIKGLQANGLEVVLFVNHFSSKTSLHCNVVSSPKFSKNKLKNSFISLHCFLKALFLGYASTRKLYLLDKKDNLSFAKRIKSIVINSHILTQKLDWLHFGFGTMAINRENVAEAIGAKMGVSFRGFDHYVYPLKNVGCYKILFSKKVKYHVLSEGMKSDLMNQLIPEENIIKITPAIDTNLFFNENSFENMPTFLTVARLHWIKGLDYILEAFSILNKRGFDFQYKIIGDGAEKERLQFLVHQLELNNKVHFLGKLEQDEVKQELLKTSYYIQYSHQEGFCNAVLEAQAMGKVCIVSDADGLIENVLDKKTGFVVPKRNPEALANKIEAVFNLNRDVKEFLIEKAVERIKSNFTFEKQINQFMDFYTK</sequence>
<evidence type="ECO:0000313" key="2">
    <source>
        <dbReference type="EMBL" id="NHN26174.1"/>
    </source>
</evidence>
<evidence type="ECO:0000259" key="1">
    <source>
        <dbReference type="Pfam" id="PF00534"/>
    </source>
</evidence>
<dbReference type="EMBL" id="VEVQ02000006">
    <property type="protein sequence ID" value="NHN26174.1"/>
    <property type="molecule type" value="Genomic_DNA"/>
</dbReference>
<dbReference type="RefSeq" id="WP_140962501.1">
    <property type="nucleotide sequence ID" value="NZ_VEVQ02000006.1"/>
</dbReference>
<comment type="caution">
    <text evidence="2">The sequence shown here is derived from an EMBL/GenBank/DDBJ whole genome shotgun (WGS) entry which is preliminary data.</text>
</comment>
<organism evidence="2 3">
    <name type="scientific">Flavobacterium jejuense</name>
    <dbReference type="NCBI Taxonomy" id="1544455"/>
    <lineage>
        <taxon>Bacteria</taxon>
        <taxon>Pseudomonadati</taxon>
        <taxon>Bacteroidota</taxon>
        <taxon>Flavobacteriia</taxon>
        <taxon>Flavobacteriales</taxon>
        <taxon>Flavobacteriaceae</taxon>
        <taxon>Flavobacterium</taxon>
    </lineage>
</organism>
<reference evidence="2 3" key="3">
    <citation type="submission" date="2020-02" db="EMBL/GenBank/DDBJ databases">
        <title>Flavobacterium profundi sp. nov., isolated from a deep-sea seamount.</title>
        <authorList>
            <person name="Zhang D.-C."/>
        </authorList>
    </citation>
    <scope>NUCLEOTIDE SEQUENCE [LARGE SCALE GENOMIC DNA]</scope>
    <source>
        <strain evidence="2 3">EC11</strain>
    </source>
</reference>
<feature type="domain" description="Glycosyl transferase family 1" evidence="1">
    <location>
        <begin position="200"/>
        <end position="355"/>
    </location>
</feature>
<dbReference type="Gene3D" id="3.40.50.2000">
    <property type="entry name" value="Glycogen Phosphorylase B"/>
    <property type="match status" value="2"/>
</dbReference>
<reference evidence="2 3" key="2">
    <citation type="submission" date="2019-05" db="EMBL/GenBank/DDBJ databases">
        <authorList>
            <person name="Lianzixin W."/>
        </authorList>
    </citation>
    <scope>NUCLEOTIDE SEQUENCE [LARGE SCALE GENOMIC DNA]</scope>
    <source>
        <strain evidence="2 3">EC11</strain>
    </source>
</reference>
<dbReference type="SUPFAM" id="SSF53756">
    <property type="entry name" value="UDP-Glycosyltransferase/glycogen phosphorylase"/>
    <property type="match status" value="1"/>
</dbReference>
<evidence type="ECO:0000313" key="3">
    <source>
        <dbReference type="Proteomes" id="UP000817854"/>
    </source>
</evidence>
<accession>A0ABX0IQQ8</accession>
<gene>
    <name evidence="2" type="ORF">FIA58_010845</name>
</gene>
<protein>
    <submittedName>
        <fullName evidence="2">Glycosyltransferase family 4 protein</fullName>
    </submittedName>
</protein>
<dbReference type="Pfam" id="PF00534">
    <property type="entry name" value="Glycos_transf_1"/>
    <property type="match status" value="1"/>
</dbReference>
<reference evidence="3" key="1">
    <citation type="submission" date="2019-05" db="EMBL/GenBank/DDBJ databases">
        <title>Flavobacterium profundi sp. nov., isolated from a deep-sea seamount.</title>
        <authorList>
            <person name="Zhang D.-C."/>
        </authorList>
    </citation>
    <scope>NUCLEOTIDE SEQUENCE [LARGE SCALE GENOMIC DNA]</scope>
    <source>
        <strain evidence="3">EC11</strain>
    </source>
</reference>
<keyword evidence="3" id="KW-1185">Reference proteome</keyword>